<dbReference type="SUPFAM" id="SSF56784">
    <property type="entry name" value="HAD-like"/>
    <property type="match status" value="1"/>
</dbReference>
<evidence type="ECO:0000313" key="2">
    <source>
        <dbReference type="Proteomes" id="UP000887226"/>
    </source>
</evidence>
<accession>A0A9P8CJL0</accession>
<evidence type="ECO:0000313" key="1">
    <source>
        <dbReference type="EMBL" id="KAG9249000.1"/>
    </source>
</evidence>
<dbReference type="SFLD" id="SFLDS00003">
    <property type="entry name" value="Haloacid_Dehalogenase"/>
    <property type="match status" value="1"/>
</dbReference>
<name>A0A9P8CJL0_9HELO</name>
<dbReference type="Gene3D" id="1.10.150.240">
    <property type="entry name" value="Putative phosphatase, domain 2"/>
    <property type="match status" value="1"/>
</dbReference>
<dbReference type="AlphaFoldDB" id="A0A9P8CJL0"/>
<dbReference type="PANTHER" id="PTHR18901">
    <property type="entry name" value="2-DEOXYGLUCOSE-6-PHOSPHATE PHOSPHATASE 2"/>
    <property type="match status" value="1"/>
</dbReference>
<dbReference type="OrthoDB" id="40579at2759"/>
<comment type="caution">
    <text evidence="1">The sequence shown here is derived from an EMBL/GenBank/DDBJ whole genome shotgun (WGS) entry which is preliminary data.</text>
</comment>
<proteinExistence type="predicted"/>
<dbReference type="InterPro" id="IPR036412">
    <property type="entry name" value="HAD-like_sf"/>
</dbReference>
<protein>
    <submittedName>
        <fullName evidence="1">HAD-like domain-containing protein</fullName>
    </submittedName>
</protein>
<keyword evidence="2" id="KW-1185">Reference proteome</keyword>
<dbReference type="InterPro" id="IPR023198">
    <property type="entry name" value="PGP-like_dom2"/>
</dbReference>
<dbReference type="PANTHER" id="PTHR18901:SF38">
    <property type="entry name" value="PSEUDOURIDINE-5'-PHOSPHATASE"/>
    <property type="match status" value="1"/>
</dbReference>
<dbReference type="InterPro" id="IPR023214">
    <property type="entry name" value="HAD_sf"/>
</dbReference>
<dbReference type="Proteomes" id="UP000887226">
    <property type="component" value="Unassembled WGS sequence"/>
</dbReference>
<sequence length="305" mass="33815">MRELAQTLEEIEQEVEAGGRLSFRNNYLKNMRPTSMIRVPHKTTDNQLGESIEAVKGHRLSTLFMLDESTVVDPEYFKDDTKGGRLRAKRRQLHFMAWTLPESGGQGDIPIRACLFDVDGLLINTSDLNTYCHDLALERFKAPPLTWDIKAHMQDRPAKIHTHYLHIFNADFFPKAIPLPGASKLLTSLKSTSDPKIHLGLATGSLEARFRVKTHYLQSMFEAIPVEYLVFGGDPATKGNGKPDPFIYLLALDRVLEDGIAGVKAGLAAGMRVIWVPHPGLAKLYSIMGGESTSDNPFAGAGNSE</sequence>
<organism evidence="1 2">
    <name type="scientific">Calycina marina</name>
    <dbReference type="NCBI Taxonomy" id="1763456"/>
    <lineage>
        <taxon>Eukaryota</taxon>
        <taxon>Fungi</taxon>
        <taxon>Dikarya</taxon>
        <taxon>Ascomycota</taxon>
        <taxon>Pezizomycotina</taxon>
        <taxon>Leotiomycetes</taxon>
        <taxon>Helotiales</taxon>
        <taxon>Pezizellaceae</taxon>
        <taxon>Calycina</taxon>
    </lineage>
</organism>
<reference evidence="1" key="1">
    <citation type="journal article" date="2021" name="IMA Fungus">
        <title>Genomic characterization of three marine fungi, including Emericellopsis atlantica sp. nov. with signatures of a generalist lifestyle and marine biomass degradation.</title>
        <authorList>
            <person name="Hagestad O.C."/>
            <person name="Hou L."/>
            <person name="Andersen J.H."/>
            <person name="Hansen E.H."/>
            <person name="Altermark B."/>
            <person name="Li C."/>
            <person name="Kuhnert E."/>
            <person name="Cox R.J."/>
            <person name="Crous P.W."/>
            <person name="Spatafora J.W."/>
            <person name="Lail K."/>
            <person name="Amirebrahimi M."/>
            <person name="Lipzen A."/>
            <person name="Pangilinan J."/>
            <person name="Andreopoulos W."/>
            <person name="Hayes R.D."/>
            <person name="Ng V."/>
            <person name="Grigoriev I.V."/>
            <person name="Jackson S.A."/>
            <person name="Sutton T.D.S."/>
            <person name="Dobson A.D.W."/>
            <person name="Rama T."/>
        </authorList>
    </citation>
    <scope>NUCLEOTIDE SEQUENCE</scope>
    <source>
        <strain evidence="1">TRa3180A</strain>
    </source>
</reference>
<dbReference type="SFLD" id="SFLDG01129">
    <property type="entry name" value="C1.5:_HAD__Beta-PGM__Phosphata"/>
    <property type="match status" value="1"/>
</dbReference>
<dbReference type="GO" id="GO:0016791">
    <property type="term" value="F:phosphatase activity"/>
    <property type="evidence" value="ECO:0007669"/>
    <property type="project" value="TreeGrafter"/>
</dbReference>
<gene>
    <name evidence="1" type="ORF">BJ878DRAFT_475935</name>
</gene>
<dbReference type="EMBL" id="MU253740">
    <property type="protein sequence ID" value="KAG9249000.1"/>
    <property type="molecule type" value="Genomic_DNA"/>
</dbReference>
<dbReference type="Gene3D" id="3.40.50.1000">
    <property type="entry name" value="HAD superfamily/HAD-like"/>
    <property type="match status" value="1"/>
</dbReference>